<dbReference type="GO" id="GO:0098552">
    <property type="term" value="C:side of membrane"/>
    <property type="evidence" value="ECO:0007669"/>
    <property type="project" value="UniProtKB-KW"/>
</dbReference>
<dbReference type="PANTHER" id="PTHR31673">
    <property type="entry name" value="PROTEIN COBRA"/>
    <property type="match status" value="1"/>
</dbReference>
<dbReference type="InterPro" id="IPR056900">
    <property type="entry name" value="COB_C"/>
</dbReference>
<sequence>MVSKISWNSATLTVLLFVLCSGAAAYVALDPNGNITIKWDVLSWTPDGYVAVVTMSNFQIYRPIMSPGWTLGWTWAKNEVIWAMMGAQATDQGDCSKFKTNIPHSCEKNPEIVDLLPDAPYNQQVANCCKGGVLASGGKDPSDAVSAFQITVGSAGTTNRTVKLPKNFTLDAPGGGYICGPAKIVSPSLFITPDRRRVIRAMMTWRVICTYSQFLAPSPKPTCCVSLSSFSLPFSQNASITPCPLCSCGFPNSSNCVMKTPSGKGVNKAVLKCTKYMCPINVHWHVNSNYKRFWGVKITITNLNYGFNYTQWTLVVQHPFLNNATQVPAFSYKPVMHNLSTNDTALFYGRKPYTDVLMQAGPNGNVRSDLTLNKDGEKTALNKGWAFPRRVYFNGNPCVMPSPESYAVVPNPPGLR</sequence>
<dbReference type="GO" id="GO:0010215">
    <property type="term" value="P:cellulose microfibril organization"/>
    <property type="evidence" value="ECO:0007669"/>
    <property type="project" value="InterPro"/>
</dbReference>
<evidence type="ECO:0000256" key="4">
    <source>
        <dbReference type="ARBA" id="ARBA00022729"/>
    </source>
</evidence>
<dbReference type="Proteomes" id="UP001291623">
    <property type="component" value="Unassembled WGS sequence"/>
</dbReference>
<evidence type="ECO:0000256" key="7">
    <source>
        <dbReference type="PIRNR" id="PIRNR038122"/>
    </source>
</evidence>
<keyword evidence="6" id="KW-0449">Lipoprotein</keyword>
<comment type="similarity">
    <text evidence="2 7">Belongs to the COBRA family.</text>
</comment>
<dbReference type="GO" id="GO:0005886">
    <property type="term" value="C:plasma membrane"/>
    <property type="evidence" value="ECO:0007669"/>
    <property type="project" value="UniProtKB-SubCell"/>
</dbReference>
<protein>
    <recommendedName>
        <fullName evidence="7">COBRA-like protein</fullName>
    </recommendedName>
</protein>
<feature type="signal peptide" evidence="8">
    <location>
        <begin position="1"/>
        <end position="25"/>
    </location>
</feature>
<evidence type="ECO:0000256" key="5">
    <source>
        <dbReference type="ARBA" id="ARBA00023180"/>
    </source>
</evidence>
<evidence type="ECO:0000256" key="1">
    <source>
        <dbReference type="ARBA" id="ARBA00004609"/>
    </source>
</evidence>
<dbReference type="PIRSF" id="PIRSF038122">
    <property type="entry name" value="COBRA"/>
    <property type="match status" value="1"/>
</dbReference>
<evidence type="ECO:0000313" key="11">
    <source>
        <dbReference type="Proteomes" id="UP001291623"/>
    </source>
</evidence>
<evidence type="ECO:0000259" key="9">
    <source>
        <dbReference type="Pfam" id="PF25079"/>
    </source>
</evidence>
<organism evidence="10 11">
    <name type="scientific">Anisodus tanguticus</name>
    <dbReference type="NCBI Taxonomy" id="243964"/>
    <lineage>
        <taxon>Eukaryota</taxon>
        <taxon>Viridiplantae</taxon>
        <taxon>Streptophyta</taxon>
        <taxon>Embryophyta</taxon>
        <taxon>Tracheophyta</taxon>
        <taxon>Spermatophyta</taxon>
        <taxon>Magnoliopsida</taxon>
        <taxon>eudicotyledons</taxon>
        <taxon>Gunneridae</taxon>
        <taxon>Pentapetalae</taxon>
        <taxon>asterids</taxon>
        <taxon>lamiids</taxon>
        <taxon>Solanales</taxon>
        <taxon>Solanaceae</taxon>
        <taxon>Solanoideae</taxon>
        <taxon>Hyoscyameae</taxon>
        <taxon>Anisodus</taxon>
    </lineage>
</organism>
<feature type="domain" description="COBRA C-terminal" evidence="9">
    <location>
        <begin position="269"/>
        <end position="402"/>
    </location>
</feature>
<dbReference type="EMBL" id="JAVYJV010000016">
    <property type="protein sequence ID" value="KAK4350367.1"/>
    <property type="molecule type" value="Genomic_DNA"/>
</dbReference>
<dbReference type="Pfam" id="PF25079">
    <property type="entry name" value="COB_C"/>
    <property type="match status" value="1"/>
</dbReference>
<keyword evidence="11" id="KW-1185">Reference proteome</keyword>
<name>A0AAE1RGB6_9SOLA</name>
<accession>A0AAE1RGB6</accession>
<dbReference type="AlphaFoldDB" id="A0AAE1RGB6"/>
<evidence type="ECO:0000313" key="10">
    <source>
        <dbReference type="EMBL" id="KAK4350367.1"/>
    </source>
</evidence>
<keyword evidence="4 8" id="KW-0732">Signal</keyword>
<evidence type="ECO:0000256" key="6">
    <source>
        <dbReference type="ARBA" id="ARBA00023288"/>
    </source>
</evidence>
<evidence type="ECO:0000256" key="3">
    <source>
        <dbReference type="ARBA" id="ARBA00022622"/>
    </source>
</evidence>
<dbReference type="PANTHER" id="PTHR31673:SF26">
    <property type="entry name" value="COBRA-LIKE PROTEIN"/>
    <property type="match status" value="1"/>
</dbReference>
<keyword evidence="5" id="KW-0325">Glycoprotein</keyword>
<evidence type="ECO:0000256" key="8">
    <source>
        <dbReference type="SAM" id="SignalP"/>
    </source>
</evidence>
<comment type="caution">
    <text evidence="10">The sequence shown here is derived from an EMBL/GenBank/DDBJ whole genome shotgun (WGS) entry which is preliminary data.</text>
</comment>
<proteinExistence type="inferred from homology"/>
<comment type="subcellular location">
    <subcellularLocation>
        <location evidence="1">Cell membrane</location>
        <topology evidence="1">Lipid-anchor</topology>
        <topology evidence="1">GPI-anchor</topology>
    </subcellularLocation>
</comment>
<gene>
    <name evidence="10" type="ORF">RND71_029680</name>
</gene>
<keyword evidence="3" id="KW-0472">Membrane</keyword>
<feature type="chain" id="PRO_5042280666" description="COBRA-like protein" evidence="8">
    <location>
        <begin position="26"/>
        <end position="416"/>
    </location>
</feature>
<evidence type="ECO:0000256" key="2">
    <source>
        <dbReference type="ARBA" id="ARBA00005507"/>
    </source>
</evidence>
<dbReference type="InterPro" id="IPR006918">
    <property type="entry name" value="COBRA_pln"/>
</dbReference>
<keyword evidence="3" id="KW-0336">GPI-anchor</keyword>
<dbReference type="GO" id="GO:0052324">
    <property type="term" value="P:plant-type cell wall cellulose biosynthetic process"/>
    <property type="evidence" value="ECO:0007669"/>
    <property type="project" value="TreeGrafter"/>
</dbReference>
<reference evidence="10" key="1">
    <citation type="submission" date="2023-12" db="EMBL/GenBank/DDBJ databases">
        <title>Genome assembly of Anisodus tanguticus.</title>
        <authorList>
            <person name="Wang Y.-J."/>
        </authorList>
    </citation>
    <scope>NUCLEOTIDE SEQUENCE</scope>
    <source>
        <strain evidence="10">KB-2021</strain>
        <tissue evidence="10">Leaf</tissue>
    </source>
</reference>
<dbReference type="Pfam" id="PF04833">
    <property type="entry name" value="COBRA"/>
    <property type="match status" value="1"/>
</dbReference>